<feature type="binding site" evidence="7">
    <location>
        <position position="972"/>
    </location>
    <ligand>
        <name>Ca(2+)</name>
        <dbReference type="ChEBI" id="CHEBI:29108"/>
    </ligand>
</feature>
<keyword evidence="7" id="KW-0106">Calcium</keyword>
<evidence type="ECO:0000313" key="13">
    <source>
        <dbReference type="Proteomes" id="UP001285441"/>
    </source>
</evidence>
<keyword evidence="11" id="KW-0812">Transmembrane</keyword>
<dbReference type="EMBL" id="JAULSW010000004">
    <property type="protein sequence ID" value="KAK3385069.1"/>
    <property type="molecule type" value="Genomic_DNA"/>
</dbReference>
<feature type="region of interest" description="Disordered" evidence="10">
    <location>
        <begin position="39"/>
        <end position="77"/>
    </location>
</feature>
<feature type="region of interest" description="Disordered" evidence="10">
    <location>
        <begin position="735"/>
        <end position="770"/>
    </location>
</feature>
<evidence type="ECO:0000256" key="2">
    <source>
        <dbReference type="ARBA" id="ARBA00004922"/>
    </source>
</evidence>
<dbReference type="AlphaFoldDB" id="A0AAE0NP24"/>
<reference evidence="12" key="2">
    <citation type="submission" date="2023-06" db="EMBL/GenBank/DDBJ databases">
        <authorList>
            <consortium name="Lawrence Berkeley National Laboratory"/>
            <person name="Haridas S."/>
            <person name="Hensen N."/>
            <person name="Bonometti L."/>
            <person name="Westerberg I."/>
            <person name="Brannstrom I.O."/>
            <person name="Guillou S."/>
            <person name="Cros-Aarteil S."/>
            <person name="Calhoun S."/>
            <person name="Kuo A."/>
            <person name="Mondo S."/>
            <person name="Pangilinan J."/>
            <person name="Riley R."/>
            <person name="LaButti K."/>
            <person name="Andreopoulos B."/>
            <person name="Lipzen A."/>
            <person name="Chen C."/>
            <person name="Yanf M."/>
            <person name="Daum C."/>
            <person name="Ng V."/>
            <person name="Clum A."/>
            <person name="Steindorff A."/>
            <person name="Ohm R."/>
            <person name="Martin F."/>
            <person name="Silar P."/>
            <person name="Natvig D."/>
            <person name="Lalanne C."/>
            <person name="Gautier V."/>
            <person name="Ament-velasquez S.L."/>
            <person name="Kruys A."/>
            <person name="Hutchinson M.I."/>
            <person name="Powell A.J."/>
            <person name="Barry K."/>
            <person name="Miller A.N."/>
            <person name="Grigoriev I.V."/>
            <person name="Debuchy R."/>
            <person name="Gladieux P."/>
            <person name="Thoren M.H."/>
            <person name="Johannesson H."/>
        </authorList>
    </citation>
    <scope>NUCLEOTIDE SEQUENCE</scope>
    <source>
        <strain evidence="12">CBS 232.78</strain>
    </source>
</reference>
<dbReference type="GO" id="GO:0004571">
    <property type="term" value="F:mannosyl-oligosaccharide 1,2-alpha-mannosidase activity"/>
    <property type="evidence" value="ECO:0007669"/>
    <property type="project" value="InterPro"/>
</dbReference>
<dbReference type="InterPro" id="IPR001382">
    <property type="entry name" value="Glyco_hydro_47"/>
</dbReference>
<feature type="active site" evidence="6">
    <location>
        <position position="555"/>
    </location>
</feature>
<dbReference type="Pfam" id="PF01532">
    <property type="entry name" value="Glyco_hydro_47"/>
    <property type="match status" value="1"/>
</dbReference>
<dbReference type="Gene3D" id="1.50.10.10">
    <property type="match status" value="3"/>
</dbReference>
<dbReference type="SUPFAM" id="SSF48225">
    <property type="entry name" value="Seven-hairpin glycosidases"/>
    <property type="match status" value="1"/>
</dbReference>
<evidence type="ECO:0000313" key="12">
    <source>
        <dbReference type="EMBL" id="KAK3385069.1"/>
    </source>
</evidence>
<dbReference type="PANTHER" id="PTHR11742:SF103">
    <property type="entry name" value="ENDOPLASMIC RETICULUM MANNOSIDASE MNL2-RELATED"/>
    <property type="match status" value="1"/>
</dbReference>
<feature type="region of interest" description="Disordered" evidence="10">
    <location>
        <begin position="921"/>
        <end position="940"/>
    </location>
</feature>
<proteinExistence type="inferred from homology"/>
<dbReference type="GO" id="GO:0005783">
    <property type="term" value="C:endoplasmic reticulum"/>
    <property type="evidence" value="ECO:0007669"/>
    <property type="project" value="TreeGrafter"/>
</dbReference>
<accession>A0AAE0NP24</accession>
<evidence type="ECO:0000256" key="6">
    <source>
        <dbReference type="PIRSR" id="PIRSR601382-1"/>
    </source>
</evidence>
<feature type="transmembrane region" description="Helical" evidence="11">
    <location>
        <begin position="7"/>
        <end position="25"/>
    </location>
</feature>
<evidence type="ECO:0000256" key="10">
    <source>
        <dbReference type="SAM" id="MobiDB-lite"/>
    </source>
</evidence>
<comment type="pathway">
    <text evidence="2">Protein modification; protein glycosylation.</text>
</comment>
<dbReference type="InterPro" id="IPR036026">
    <property type="entry name" value="Seven-hairpin_glycosidases"/>
</dbReference>
<dbReference type="InterPro" id="IPR012341">
    <property type="entry name" value="6hp_glycosidase-like_sf"/>
</dbReference>
<feature type="region of interest" description="Disordered" evidence="10">
    <location>
        <begin position="783"/>
        <end position="839"/>
    </location>
</feature>
<gene>
    <name evidence="12" type="ORF">B0H63DRAFT_472287</name>
</gene>
<evidence type="ECO:0000256" key="9">
    <source>
        <dbReference type="RuleBase" id="RU361193"/>
    </source>
</evidence>
<feature type="active site" evidence="6">
    <location>
        <position position="885"/>
    </location>
</feature>
<comment type="caution">
    <text evidence="12">The sequence shown here is derived from an EMBL/GenBank/DDBJ whole genome shotgun (WGS) entry which is preliminary data.</text>
</comment>
<reference evidence="12" key="1">
    <citation type="journal article" date="2023" name="Mol. Phylogenet. Evol.">
        <title>Genome-scale phylogeny and comparative genomics of the fungal order Sordariales.</title>
        <authorList>
            <person name="Hensen N."/>
            <person name="Bonometti L."/>
            <person name="Westerberg I."/>
            <person name="Brannstrom I.O."/>
            <person name="Guillou S."/>
            <person name="Cros-Aarteil S."/>
            <person name="Calhoun S."/>
            <person name="Haridas S."/>
            <person name="Kuo A."/>
            <person name="Mondo S."/>
            <person name="Pangilinan J."/>
            <person name="Riley R."/>
            <person name="LaButti K."/>
            <person name="Andreopoulos B."/>
            <person name="Lipzen A."/>
            <person name="Chen C."/>
            <person name="Yan M."/>
            <person name="Daum C."/>
            <person name="Ng V."/>
            <person name="Clum A."/>
            <person name="Steindorff A."/>
            <person name="Ohm R.A."/>
            <person name="Martin F."/>
            <person name="Silar P."/>
            <person name="Natvig D.O."/>
            <person name="Lalanne C."/>
            <person name="Gautier V."/>
            <person name="Ament-Velasquez S.L."/>
            <person name="Kruys A."/>
            <person name="Hutchinson M.I."/>
            <person name="Powell A.J."/>
            <person name="Barry K."/>
            <person name="Miller A.N."/>
            <person name="Grigoriev I.V."/>
            <person name="Debuchy R."/>
            <person name="Gladieux P."/>
            <person name="Hiltunen Thoren M."/>
            <person name="Johannesson H."/>
        </authorList>
    </citation>
    <scope>NUCLEOTIDE SEQUENCE</scope>
    <source>
        <strain evidence="12">CBS 232.78</strain>
    </source>
</reference>
<feature type="active site" description="Proton donor" evidence="6">
    <location>
        <position position="672"/>
    </location>
</feature>
<evidence type="ECO:0000256" key="5">
    <source>
        <dbReference type="ARBA" id="ARBA00023157"/>
    </source>
</evidence>
<sequence length="981" mass="109197">MFRFRRYRIFVICAFVLIFILFHVSKNSQWEERLQSAAAGKGSLHAQPNPDHGNGLGLGDRPPQQQQQPPPPVAQGDAVANEPIIKIPQLKTANELKGGYGLPTTAPTKTRDPNAKEHYTARPNADSPPPVGPPADGVPERKLGAAQGLHKGADGAVLANPGDDEISTTTSTIHWEKPTEFFPVPKESLIALPSGRPKSIPTVQFAFEEEKPAAKAIREARLAKVKSEAQRAWSGYKQFAWTHDEVKPISKTANDPFCGWAATLVDALDTLWIMGLKEEFDDAVKAVKEIDFTTTPYRQDIPVFETIIRYLGGLLGAYDVTGGHTGGYDVLLDKAIELAEILMGVFDTPNRMPILYYRWQPAYTSSPKRAATDSGVAELGSMSMEFTRLAQLTGNNKYYDAVARITNALEELQNQEDGSALPGIFPEKLDASGCNMTAPHISTLNTSSDIAQKQADEAADLFDPPHGYQSVIPPSGQPKAKHATDGVRDLDFQVEPRDPAARQFRASSKRADAHVVGSAAAPFSAKGRLADWDCTPQGLTGRGYSGSYSMGGSQDSAYEYFPKQFILLGGLEPKYRTMYEKTVAAVKKSLLFRPMVEKTPDILFSAKVLASDSDPKTWTYSWEVTHLTCFLGGMFGLGGKLFGSAEDVLIGEKLSAGCAWAYEIMPSGVMPERATVMPCSEMDECHWNKTAWFAQLDPQITYRETEMEEYYTKKTEWKDEVERLKKQDAFRYQEAEKRKHERAKEEAIENEEQGLRPLNHTLSSGTLRSTTIDSAPIEVVRDLKGKDNSSRPIRESGKTVSTGDLDGNAEKAEKAEDDIDLDSDAGYEGHPRQESSQRPISQIDLPLEPIRPLTHQEYVEERIRKERIPPGFARLDDPRYILRPEAIESVWYMYRITGNPSWQETGWRMFESIIELTQTEHGHSAIQDVTSPDNPQPADSEESFWLAETLKYFYLLFTTPDVISLDEYVLNTEAHPFKRPT</sequence>
<feature type="region of interest" description="Disordered" evidence="10">
    <location>
        <begin position="153"/>
        <end position="172"/>
    </location>
</feature>
<feature type="compositionally biased region" description="Basic and acidic residues" evidence="10">
    <location>
        <begin position="783"/>
        <end position="797"/>
    </location>
</feature>
<evidence type="ECO:0000256" key="3">
    <source>
        <dbReference type="ARBA" id="ARBA00007658"/>
    </source>
</evidence>
<evidence type="ECO:0000256" key="4">
    <source>
        <dbReference type="ARBA" id="ARBA00022801"/>
    </source>
</evidence>
<protein>
    <recommendedName>
        <fullName evidence="9">alpha-1,2-Mannosidase</fullName>
        <ecNumber evidence="9">3.2.1.-</ecNumber>
    </recommendedName>
</protein>
<dbReference type="GO" id="GO:0016020">
    <property type="term" value="C:membrane"/>
    <property type="evidence" value="ECO:0007669"/>
    <property type="project" value="InterPro"/>
</dbReference>
<keyword evidence="9" id="KW-0326">Glycosidase</keyword>
<dbReference type="PANTHER" id="PTHR11742">
    <property type="entry name" value="MANNOSYL-OLIGOSACCHARIDE ALPHA-1,2-MANNOSIDASE-RELATED"/>
    <property type="match status" value="1"/>
</dbReference>
<comment type="similarity">
    <text evidence="3 9">Belongs to the glycosyl hydrolase 47 family.</text>
</comment>
<dbReference type="InterPro" id="IPR050749">
    <property type="entry name" value="Glycosyl_Hydrolase_47"/>
</dbReference>
<feature type="compositionally biased region" description="Basic and acidic residues" evidence="10">
    <location>
        <begin position="735"/>
        <end position="747"/>
    </location>
</feature>
<evidence type="ECO:0000256" key="7">
    <source>
        <dbReference type="PIRSR" id="PIRSR601382-2"/>
    </source>
</evidence>
<keyword evidence="4 9" id="KW-0378">Hydrolase</keyword>
<feature type="region of interest" description="Disordered" evidence="10">
    <location>
        <begin position="96"/>
        <end position="141"/>
    </location>
</feature>
<feature type="active site" description="Proton donor" evidence="6">
    <location>
        <position position="305"/>
    </location>
</feature>
<keyword evidence="11" id="KW-0472">Membrane</keyword>
<dbReference type="GO" id="GO:0036503">
    <property type="term" value="P:ERAD pathway"/>
    <property type="evidence" value="ECO:0007669"/>
    <property type="project" value="UniProtKB-ARBA"/>
</dbReference>
<keyword evidence="13" id="KW-1185">Reference proteome</keyword>
<dbReference type="Proteomes" id="UP001285441">
    <property type="component" value="Unassembled WGS sequence"/>
</dbReference>
<keyword evidence="5 8" id="KW-1015">Disulfide bond</keyword>
<comment type="cofactor">
    <cofactor evidence="1 7">
        <name>Ca(2+)</name>
        <dbReference type="ChEBI" id="CHEBI:29108"/>
    </cofactor>
</comment>
<feature type="compositionally biased region" description="Polar residues" evidence="10">
    <location>
        <begin position="760"/>
        <end position="770"/>
    </location>
</feature>
<feature type="disulfide bond" evidence="8">
    <location>
        <begin position="629"/>
        <end position="658"/>
    </location>
</feature>
<name>A0AAE0NP24_9PEZI</name>
<dbReference type="EC" id="3.2.1.-" evidence="9"/>
<dbReference type="PRINTS" id="PR00747">
    <property type="entry name" value="GLYHDRLASE47"/>
</dbReference>
<evidence type="ECO:0000256" key="8">
    <source>
        <dbReference type="PIRSR" id="PIRSR601382-3"/>
    </source>
</evidence>
<dbReference type="GO" id="GO:0005975">
    <property type="term" value="P:carbohydrate metabolic process"/>
    <property type="evidence" value="ECO:0007669"/>
    <property type="project" value="InterPro"/>
</dbReference>
<feature type="compositionally biased region" description="Basic and acidic residues" evidence="10">
    <location>
        <begin position="109"/>
        <end position="120"/>
    </location>
</feature>
<dbReference type="GO" id="GO:0005509">
    <property type="term" value="F:calcium ion binding"/>
    <property type="evidence" value="ECO:0007669"/>
    <property type="project" value="InterPro"/>
</dbReference>
<evidence type="ECO:0000256" key="1">
    <source>
        <dbReference type="ARBA" id="ARBA00001913"/>
    </source>
</evidence>
<evidence type="ECO:0000256" key="11">
    <source>
        <dbReference type="SAM" id="Phobius"/>
    </source>
</evidence>
<feature type="compositionally biased region" description="Acidic residues" evidence="10">
    <location>
        <begin position="815"/>
        <end position="825"/>
    </location>
</feature>
<organism evidence="12 13">
    <name type="scientific">Podospora didyma</name>
    <dbReference type="NCBI Taxonomy" id="330526"/>
    <lineage>
        <taxon>Eukaryota</taxon>
        <taxon>Fungi</taxon>
        <taxon>Dikarya</taxon>
        <taxon>Ascomycota</taxon>
        <taxon>Pezizomycotina</taxon>
        <taxon>Sordariomycetes</taxon>
        <taxon>Sordariomycetidae</taxon>
        <taxon>Sordariales</taxon>
        <taxon>Podosporaceae</taxon>
        <taxon>Podospora</taxon>
    </lineage>
</organism>
<keyword evidence="11" id="KW-1133">Transmembrane helix</keyword>
<keyword evidence="7" id="KW-0479">Metal-binding</keyword>